<evidence type="ECO:0000313" key="2">
    <source>
        <dbReference type="EMBL" id="AVU76084.1"/>
    </source>
</evidence>
<feature type="transmembrane region" description="Helical" evidence="1">
    <location>
        <begin position="128"/>
        <end position="146"/>
    </location>
</feature>
<organism evidence="2 3">
    <name type="scientific">Pseudomonas rhizophila</name>
    <dbReference type="NCBI Taxonomy" id="2045200"/>
    <lineage>
        <taxon>Bacteria</taxon>
        <taxon>Pseudomonadati</taxon>
        <taxon>Pseudomonadota</taxon>
        <taxon>Gammaproteobacteria</taxon>
        <taxon>Pseudomonadales</taxon>
        <taxon>Pseudomonadaceae</taxon>
        <taxon>Pseudomonas</taxon>
    </lineage>
</organism>
<dbReference type="EMBL" id="CP024081">
    <property type="protein sequence ID" value="AVU76084.1"/>
    <property type="molecule type" value="Genomic_DNA"/>
</dbReference>
<gene>
    <name evidence="2" type="ORF">CRX69_13050</name>
</gene>
<feature type="transmembrane region" description="Helical" evidence="1">
    <location>
        <begin position="104"/>
        <end position="121"/>
    </location>
</feature>
<feature type="transmembrane region" description="Helical" evidence="1">
    <location>
        <begin position="182"/>
        <end position="201"/>
    </location>
</feature>
<sequence length="344" mass="38913">MVTENIVLFHRVFFIVVDANIYQFNSTPRYACGCLILALIFAFALASLPVDAFVDRDNYLRYASSAAEIFARGFGEGPAYIVTNEPVWLLINVMLSFFCEDEDVVRMVVFISSLLSAYLLLRVDSKFFFILLLFLILPQVLKNYVVHLRQGLAVAVFLLGWFSRGGAARNVLILLTPFIHASFFFVVVIYYCSVVFALLRFSSGLRVALFALAGGTAAFSALWLASSLGARQAEAYSQNDLDISGLGFIYWSAIATVYFLQGKTFLKENSFQVGMLVFYLAVYFFLPVSGRIFESALILVLLSGLRLTSWRRALYYLLFCFYFIMQWLPRLSQPGFGWGVENYI</sequence>
<accession>A0ABM6UF57</accession>
<name>A0ABM6UF57_9PSED</name>
<feature type="transmembrane region" description="Helical" evidence="1">
    <location>
        <begin position="313"/>
        <end position="329"/>
    </location>
</feature>
<keyword evidence="1" id="KW-1133">Transmembrane helix</keyword>
<feature type="transmembrane region" description="Helical" evidence="1">
    <location>
        <begin position="30"/>
        <end position="50"/>
    </location>
</feature>
<keyword evidence="1" id="KW-0472">Membrane</keyword>
<protein>
    <recommendedName>
        <fullName evidence="4">EpsG family protein</fullName>
    </recommendedName>
</protein>
<evidence type="ECO:0000313" key="3">
    <source>
        <dbReference type="Proteomes" id="UP000241936"/>
    </source>
</evidence>
<keyword evidence="3" id="KW-1185">Reference proteome</keyword>
<feature type="transmembrane region" description="Helical" evidence="1">
    <location>
        <begin position="207"/>
        <end position="229"/>
    </location>
</feature>
<keyword evidence="1" id="KW-0812">Transmembrane</keyword>
<evidence type="ECO:0008006" key="4">
    <source>
        <dbReference type="Google" id="ProtNLM"/>
    </source>
</evidence>
<proteinExistence type="predicted"/>
<reference evidence="2 3" key="1">
    <citation type="journal article" date="2018" name="Front. Microbiol.">
        <title>Pseudomonas rhizophila S211, a New Plant Growth-Promoting Rhizobacterium with Potential in Pesticide-Bioremediation.</title>
        <authorList>
            <person name="Hassen W."/>
            <person name="Neifar M."/>
            <person name="Cherif H."/>
            <person name="Najjari A."/>
            <person name="Chouchane H."/>
            <person name="Driouich R.C."/>
            <person name="Salah A."/>
            <person name="Naili F."/>
            <person name="Mosbah A."/>
            <person name="Souissi Y."/>
            <person name="Raddadi N."/>
            <person name="Ouzari H.I."/>
            <person name="Fava F."/>
            <person name="Cherif A."/>
        </authorList>
    </citation>
    <scope>NUCLEOTIDE SEQUENCE [LARGE SCALE GENOMIC DNA]</scope>
    <source>
        <strain evidence="2 3">S211</strain>
    </source>
</reference>
<evidence type="ECO:0000256" key="1">
    <source>
        <dbReference type="SAM" id="Phobius"/>
    </source>
</evidence>
<dbReference type="Proteomes" id="UP000241936">
    <property type="component" value="Chromosome"/>
</dbReference>
<feature type="transmembrane region" description="Helical" evidence="1">
    <location>
        <begin position="280"/>
        <end position="301"/>
    </location>
</feature>
<feature type="transmembrane region" description="Helical" evidence="1">
    <location>
        <begin position="241"/>
        <end position="260"/>
    </location>
</feature>